<feature type="transmembrane region" description="Helical" evidence="1">
    <location>
        <begin position="193"/>
        <end position="212"/>
    </location>
</feature>
<dbReference type="EMBL" id="MU151376">
    <property type="protein sequence ID" value="KAF9444431.1"/>
    <property type="molecule type" value="Genomic_DNA"/>
</dbReference>
<accession>A0A9P5X6U7</accession>
<organism evidence="2 3">
    <name type="scientific">Macrolepiota fuliginosa MF-IS2</name>
    <dbReference type="NCBI Taxonomy" id="1400762"/>
    <lineage>
        <taxon>Eukaryota</taxon>
        <taxon>Fungi</taxon>
        <taxon>Dikarya</taxon>
        <taxon>Basidiomycota</taxon>
        <taxon>Agaricomycotina</taxon>
        <taxon>Agaricomycetes</taxon>
        <taxon>Agaricomycetidae</taxon>
        <taxon>Agaricales</taxon>
        <taxon>Agaricineae</taxon>
        <taxon>Agaricaceae</taxon>
        <taxon>Macrolepiota</taxon>
    </lineage>
</organism>
<dbReference type="Proteomes" id="UP000807342">
    <property type="component" value="Unassembled WGS sequence"/>
</dbReference>
<feature type="transmembrane region" description="Helical" evidence="1">
    <location>
        <begin position="70"/>
        <end position="88"/>
    </location>
</feature>
<gene>
    <name evidence="2" type="ORF">P691DRAFT_786694</name>
</gene>
<dbReference type="OrthoDB" id="3341843at2759"/>
<dbReference type="AlphaFoldDB" id="A0A9P5X6U7"/>
<protein>
    <submittedName>
        <fullName evidence="2">Uncharacterized protein</fullName>
    </submittedName>
</protein>
<feature type="transmembrane region" description="Helical" evidence="1">
    <location>
        <begin position="100"/>
        <end position="120"/>
    </location>
</feature>
<keyword evidence="1" id="KW-0812">Transmembrane</keyword>
<keyword evidence="1" id="KW-0472">Membrane</keyword>
<evidence type="ECO:0000256" key="1">
    <source>
        <dbReference type="SAM" id="Phobius"/>
    </source>
</evidence>
<keyword evidence="1" id="KW-1133">Transmembrane helix</keyword>
<sequence length="348" mass="38899">MAETSLSEPLAWQLQILAAYTQTIMKQYIEDPVHLDGAPMVDRELYICLVYPHKNTDPDREMSAFITNKVPCLIVGSAVASIFFLRTYALWQGNRVAKSFLVLLMIGYTALIITIPAIIAREENVQLLNSHISFIPSCSLVIQSPNESKLTSWCLLGFLVLDIVLISMAILAKFKFGYRLGAGSLAKKVYTDAICYFSFNLLIAVTSVLLYYRSPGPFIELVGQFPSIATRCLSCRVILRFREYDQTEIASTTDITDIEFGANPHFRGGGRDSICGANWPVATHRASAYPYCEVNAMYVSMRAGYDARPIRKLQDSEECLNDQFENCASDDDARFDGRLQLVPWDGGS</sequence>
<evidence type="ECO:0000313" key="2">
    <source>
        <dbReference type="EMBL" id="KAF9444431.1"/>
    </source>
</evidence>
<evidence type="ECO:0000313" key="3">
    <source>
        <dbReference type="Proteomes" id="UP000807342"/>
    </source>
</evidence>
<name>A0A9P5X6U7_9AGAR</name>
<comment type="caution">
    <text evidence="2">The sequence shown here is derived from an EMBL/GenBank/DDBJ whole genome shotgun (WGS) entry which is preliminary data.</text>
</comment>
<feature type="transmembrane region" description="Helical" evidence="1">
    <location>
        <begin position="150"/>
        <end position="172"/>
    </location>
</feature>
<proteinExistence type="predicted"/>
<keyword evidence="3" id="KW-1185">Reference proteome</keyword>
<reference evidence="2" key="1">
    <citation type="submission" date="2020-11" db="EMBL/GenBank/DDBJ databases">
        <authorList>
            <consortium name="DOE Joint Genome Institute"/>
            <person name="Ahrendt S."/>
            <person name="Riley R."/>
            <person name="Andreopoulos W."/>
            <person name="Labutti K."/>
            <person name="Pangilinan J."/>
            <person name="Ruiz-Duenas F.J."/>
            <person name="Barrasa J.M."/>
            <person name="Sanchez-Garcia M."/>
            <person name="Camarero S."/>
            <person name="Miyauchi S."/>
            <person name="Serrano A."/>
            <person name="Linde D."/>
            <person name="Babiker R."/>
            <person name="Drula E."/>
            <person name="Ayuso-Fernandez I."/>
            <person name="Pacheco R."/>
            <person name="Padilla G."/>
            <person name="Ferreira P."/>
            <person name="Barriuso J."/>
            <person name="Kellner H."/>
            <person name="Castanera R."/>
            <person name="Alfaro M."/>
            <person name="Ramirez L."/>
            <person name="Pisabarro A.G."/>
            <person name="Kuo A."/>
            <person name="Tritt A."/>
            <person name="Lipzen A."/>
            <person name="He G."/>
            <person name="Yan M."/>
            <person name="Ng V."/>
            <person name="Cullen D."/>
            <person name="Martin F."/>
            <person name="Rosso M.-N."/>
            <person name="Henrissat B."/>
            <person name="Hibbett D."/>
            <person name="Martinez A.T."/>
            <person name="Grigoriev I.V."/>
        </authorList>
    </citation>
    <scope>NUCLEOTIDE SEQUENCE</scope>
    <source>
        <strain evidence="2">MF-IS2</strain>
    </source>
</reference>